<accession>A0A0C5QPY0</accession>
<keyword evidence="1" id="KW-0472">Membrane</keyword>
<dbReference type="HOGENOM" id="CLU_1720616_0_0_9"/>
<dbReference type="STRING" id="1192197.JBW_04154"/>
<dbReference type="EMBL" id="CP010978">
    <property type="protein sequence ID" value="AJQ29487.1"/>
    <property type="molecule type" value="Genomic_DNA"/>
</dbReference>
<keyword evidence="1" id="KW-1133">Transmembrane helix</keyword>
<dbReference type="KEGG" id="pft:JBW_04154"/>
<dbReference type="RefSeq" id="WP_045820641.1">
    <property type="nucleotide sequence ID" value="NZ_CP010978.1"/>
</dbReference>
<dbReference type="Proteomes" id="UP000005361">
    <property type="component" value="Chromosome"/>
</dbReference>
<evidence type="ECO:0000313" key="3">
    <source>
        <dbReference type="Proteomes" id="UP000005361"/>
    </source>
</evidence>
<feature type="transmembrane region" description="Helical" evidence="1">
    <location>
        <begin position="12"/>
        <end position="31"/>
    </location>
</feature>
<keyword evidence="1" id="KW-0812">Transmembrane</keyword>
<evidence type="ECO:0000313" key="2">
    <source>
        <dbReference type="EMBL" id="AJQ29487.1"/>
    </source>
</evidence>
<organism evidence="2 3">
    <name type="scientific">Pelosinus fermentans JBW45</name>
    <dbReference type="NCBI Taxonomy" id="1192197"/>
    <lineage>
        <taxon>Bacteria</taxon>
        <taxon>Bacillati</taxon>
        <taxon>Bacillota</taxon>
        <taxon>Negativicutes</taxon>
        <taxon>Selenomonadales</taxon>
        <taxon>Sporomusaceae</taxon>
        <taxon>Pelosinus</taxon>
    </lineage>
</organism>
<protein>
    <submittedName>
        <fullName evidence="2">Uncharacterized protein</fullName>
    </submittedName>
</protein>
<name>A0A0C5QPY0_9FIRM</name>
<sequence>MIKKVFDWFRTIVVGIGFFIVLGSLIIPFLYRVVNPSDIESREQNLRFQFQSITHPEGAKQIEFSINRRKMVKRWINAEYKYDNMSDAEVEKYYYQELIRKGWVKQPVSEESYKHFHESIYRKGDYEIVFKPSKDSVAIYLYYRDIFDRLGL</sequence>
<dbReference type="AlphaFoldDB" id="A0A0C5QPY0"/>
<proteinExistence type="predicted"/>
<dbReference type="OrthoDB" id="1682777at2"/>
<evidence type="ECO:0000256" key="1">
    <source>
        <dbReference type="SAM" id="Phobius"/>
    </source>
</evidence>
<reference evidence="2 3" key="1">
    <citation type="journal article" date="2015" name="Genome Announc.">
        <title>Complete Genome Sequence of Pelosinus fermentans JBW45, a Member of a Remarkably Competitive Group of Negativicutes in the Firmicutes Phylum.</title>
        <authorList>
            <person name="De Leon K.B."/>
            <person name="Utturkar S.M."/>
            <person name="Camilleri L.B."/>
            <person name="Elias D.A."/>
            <person name="Arkin A.P."/>
            <person name="Fields M.W."/>
            <person name="Brown S.D."/>
            <person name="Wall J.D."/>
        </authorList>
    </citation>
    <scope>NUCLEOTIDE SEQUENCE [LARGE SCALE GENOMIC DNA]</scope>
    <source>
        <strain evidence="2 3">JBW45</strain>
    </source>
</reference>
<gene>
    <name evidence="2" type="ORF">JBW_04154</name>
</gene>
<reference evidence="3" key="2">
    <citation type="submission" date="2015-02" db="EMBL/GenBank/DDBJ databases">
        <title>Complete Genome Sequence of Pelosinus fermentans JBW45.</title>
        <authorList>
            <person name="De Leon K.B."/>
            <person name="Utturkar S.M."/>
            <person name="Camilleri L.B."/>
            <person name="Arkin A.P."/>
            <person name="Fields M.W."/>
            <person name="Brown S.D."/>
            <person name="Wall J.D."/>
        </authorList>
    </citation>
    <scope>NUCLEOTIDE SEQUENCE [LARGE SCALE GENOMIC DNA]</scope>
    <source>
        <strain evidence="3">JBW45</strain>
    </source>
</reference>